<sequence>MKIRDLLHDLRHPITTLARELRSHDPEYHRLSRFLYIGWPDTTAKMLHECANILETGPNPHTEVARWLRSVADNGNGYLKQSAYTINDLRGSLRNLREDLRRERQWR</sequence>
<dbReference type="EMBL" id="MVHF01000055">
    <property type="protein sequence ID" value="ORA24917.1"/>
    <property type="molecule type" value="Genomic_DNA"/>
</dbReference>
<evidence type="ECO:0000313" key="1">
    <source>
        <dbReference type="EMBL" id="ORA24917.1"/>
    </source>
</evidence>
<dbReference type="RefSeq" id="WP_083169938.1">
    <property type="nucleotide sequence ID" value="NZ_MVHF01000055.1"/>
</dbReference>
<proteinExistence type="predicted"/>
<comment type="caution">
    <text evidence="1">The sequence shown here is derived from an EMBL/GenBank/DDBJ whole genome shotgun (WGS) entry which is preliminary data.</text>
</comment>
<name>A0A1X0A4C8_9MYCO</name>
<gene>
    <name evidence="1" type="ORF">BST13_33650</name>
</gene>
<accession>A0A1X0A4C8</accession>
<reference evidence="1 2" key="1">
    <citation type="submission" date="2017-02" db="EMBL/GenBank/DDBJ databases">
        <title>The new phylogeny of genus Mycobacterium.</title>
        <authorList>
            <person name="Tortoli E."/>
            <person name="Trovato A."/>
            <person name="Cirillo D.M."/>
        </authorList>
    </citation>
    <scope>NUCLEOTIDE SEQUENCE [LARGE SCALE GENOMIC DNA]</scope>
    <source>
        <strain evidence="1 2">RW6</strain>
    </source>
</reference>
<dbReference type="STRING" id="1927124.BST13_33650"/>
<evidence type="ECO:0000313" key="2">
    <source>
        <dbReference type="Proteomes" id="UP000192448"/>
    </source>
</evidence>
<dbReference type="Proteomes" id="UP000192448">
    <property type="component" value="Unassembled WGS sequence"/>
</dbReference>
<protein>
    <submittedName>
        <fullName evidence="1">Uncharacterized protein</fullName>
    </submittedName>
</protein>
<dbReference type="AlphaFoldDB" id="A0A1X0A4C8"/>
<keyword evidence="2" id="KW-1185">Reference proteome</keyword>
<organism evidence="1 2">
    <name type="scientific">Mycobacterium aquaticum</name>
    <dbReference type="NCBI Taxonomy" id="1927124"/>
    <lineage>
        <taxon>Bacteria</taxon>
        <taxon>Bacillati</taxon>
        <taxon>Actinomycetota</taxon>
        <taxon>Actinomycetes</taxon>
        <taxon>Mycobacteriales</taxon>
        <taxon>Mycobacteriaceae</taxon>
        <taxon>Mycobacterium</taxon>
    </lineage>
</organism>